<dbReference type="PANTHER" id="PTHR33395:SF22">
    <property type="entry name" value="REVERSE TRANSCRIPTASE DOMAIN-CONTAINING PROTEIN"/>
    <property type="match status" value="1"/>
</dbReference>
<organism evidence="1 2">
    <name type="scientific">Mya arenaria</name>
    <name type="common">Soft-shell clam</name>
    <dbReference type="NCBI Taxonomy" id="6604"/>
    <lineage>
        <taxon>Eukaryota</taxon>
        <taxon>Metazoa</taxon>
        <taxon>Spiralia</taxon>
        <taxon>Lophotrochozoa</taxon>
        <taxon>Mollusca</taxon>
        <taxon>Bivalvia</taxon>
        <taxon>Autobranchia</taxon>
        <taxon>Heteroconchia</taxon>
        <taxon>Euheterodonta</taxon>
        <taxon>Imparidentia</taxon>
        <taxon>Neoheterodontei</taxon>
        <taxon>Myida</taxon>
        <taxon>Myoidea</taxon>
        <taxon>Myidae</taxon>
        <taxon>Mya</taxon>
    </lineage>
</organism>
<dbReference type="PANTHER" id="PTHR33395">
    <property type="entry name" value="TRANSCRIPTASE, PUTATIVE-RELATED-RELATED"/>
    <property type="match status" value="1"/>
</dbReference>
<dbReference type="SUPFAM" id="SSF57903">
    <property type="entry name" value="FYVE/PHD zinc finger"/>
    <property type="match status" value="1"/>
</dbReference>
<dbReference type="SUPFAM" id="SSF56219">
    <property type="entry name" value="DNase I-like"/>
    <property type="match status" value="1"/>
</dbReference>
<evidence type="ECO:0008006" key="3">
    <source>
        <dbReference type="Google" id="ProtNLM"/>
    </source>
</evidence>
<dbReference type="EMBL" id="CP111023">
    <property type="protein sequence ID" value="WAR21546.1"/>
    <property type="molecule type" value="Genomic_DNA"/>
</dbReference>
<dbReference type="InterPro" id="IPR011011">
    <property type="entry name" value="Znf_FYVE_PHD"/>
</dbReference>
<sequence length="682" mass="78884">YGYPDLNIAFGLCAGLLKSKKKLLNQNKLTLIYIHVCLILIMLAFDTETNPGPVRPDLCGICDNVAGWHPERGIFCEECCTWYHAQCQGMNTLTYDLHCEHPDDLSKKKNLGFLTMRSTVKPDIVLGTESWLKPHIKSPEVFPSDYKIYRKDRKRRTGRGWGVFILVLNKFVSTSPAELKTDSETMWVQVKQKCKHDLYCLQAKPRLYSCIEDISRTVYTINNSNNTIVVGGDFNLGDMDWKSLRVNSGATHSKERYKLLELAENLGFKHLVDNTKIIPGFSDHCIPFLDITSGPRINFKERRSIVLLNKADWNRIIIGVQELWDSFTSILEKLIKPHIPTITVNGKQHLPWIDTDIKNLLKKRVKLYCTKKSQSHYQKKTRVAYWDYINNIVCDPSEHKEGTTKKCWPEKDSSGVAPLRDEWLVRTNSIDKANILNRQFSSISPNQTNPYSQTWEDLNSLATWEKRWKMSFYVFNVDKCHFMHVSKSRKIVVTDNTLHNEPLTRVQQATYLGLELLANISWTPHINKITGKASQSLGFLRRNFHSVKPETKATAYKSIVRPSLEYCSSVWDPFQMTDIQKLEQVQRRAARFVTNNYAKAPGTVTNIMNQLNWESLERRRQTSRLSLFYKSHYGLVDITASQYMTPYQRNSGHFHHLAYQIPHSNTHSFLALLSGGTHYRYM</sequence>
<protein>
    <recommendedName>
        <fullName evidence="3">Endonuclease/exonuclease/phosphatase domain-containing protein</fullName>
    </recommendedName>
</protein>
<dbReference type="Proteomes" id="UP001164746">
    <property type="component" value="Chromosome 12"/>
</dbReference>
<accession>A0ABY7FLD7</accession>
<name>A0ABY7FLD7_MYAAR</name>
<dbReference type="Gene3D" id="3.60.10.10">
    <property type="entry name" value="Endonuclease/exonuclease/phosphatase"/>
    <property type="match status" value="1"/>
</dbReference>
<keyword evidence="2" id="KW-1185">Reference proteome</keyword>
<reference evidence="1" key="1">
    <citation type="submission" date="2022-11" db="EMBL/GenBank/DDBJ databases">
        <title>Centuries of genome instability and evolution in soft-shell clam transmissible cancer (bioRxiv).</title>
        <authorList>
            <person name="Hart S.F.M."/>
            <person name="Yonemitsu M.A."/>
            <person name="Giersch R.M."/>
            <person name="Beal B.F."/>
            <person name="Arriagada G."/>
            <person name="Davis B.W."/>
            <person name="Ostrander E.A."/>
            <person name="Goff S.P."/>
            <person name="Metzger M.J."/>
        </authorList>
    </citation>
    <scope>NUCLEOTIDE SEQUENCE</scope>
    <source>
        <strain evidence="1">MELC-2E11</strain>
        <tissue evidence="1">Siphon/mantle</tissue>
    </source>
</reference>
<evidence type="ECO:0000313" key="1">
    <source>
        <dbReference type="EMBL" id="WAR21546.1"/>
    </source>
</evidence>
<gene>
    <name evidence="1" type="ORF">MAR_015520</name>
</gene>
<dbReference type="InterPro" id="IPR036691">
    <property type="entry name" value="Endo/exonu/phosph_ase_sf"/>
</dbReference>
<evidence type="ECO:0000313" key="2">
    <source>
        <dbReference type="Proteomes" id="UP001164746"/>
    </source>
</evidence>
<feature type="non-terminal residue" evidence="1">
    <location>
        <position position="682"/>
    </location>
</feature>
<proteinExistence type="predicted"/>